<name>A0AAW0KBT0_QUESU</name>
<comment type="caution">
    <text evidence="1">The sequence shown here is derived from an EMBL/GenBank/DDBJ whole genome shotgun (WGS) entry which is preliminary data.</text>
</comment>
<evidence type="ECO:0000313" key="2">
    <source>
        <dbReference type="Proteomes" id="UP000237347"/>
    </source>
</evidence>
<protein>
    <submittedName>
        <fullName evidence="1">Uncharacterized protein</fullName>
    </submittedName>
</protein>
<organism evidence="1 2">
    <name type="scientific">Quercus suber</name>
    <name type="common">Cork oak</name>
    <dbReference type="NCBI Taxonomy" id="58331"/>
    <lineage>
        <taxon>Eukaryota</taxon>
        <taxon>Viridiplantae</taxon>
        <taxon>Streptophyta</taxon>
        <taxon>Embryophyta</taxon>
        <taxon>Tracheophyta</taxon>
        <taxon>Spermatophyta</taxon>
        <taxon>Magnoliopsida</taxon>
        <taxon>eudicotyledons</taxon>
        <taxon>Gunneridae</taxon>
        <taxon>Pentapetalae</taxon>
        <taxon>rosids</taxon>
        <taxon>fabids</taxon>
        <taxon>Fagales</taxon>
        <taxon>Fagaceae</taxon>
        <taxon>Quercus</taxon>
    </lineage>
</organism>
<gene>
    <name evidence="1" type="ORF">CFP56_021931</name>
</gene>
<dbReference type="EMBL" id="PKMF04000342">
    <property type="protein sequence ID" value="KAK7836870.1"/>
    <property type="molecule type" value="Genomic_DNA"/>
</dbReference>
<evidence type="ECO:0000313" key="1">
    <source>
        <dbReference type="EMBL" id="KAK7836870.1"/>
    </source>
</evidence>
<sequence length="64" mass="7664">MQKWPCTVLLSFPIFNYRILSHLFKKTQIGARLMSIVKKNCNQILNHIMQRGYDMEVRLEKQNP</sequence>
<proteinExistence type="predicted"/>
<dbReference type="Proteomes" id="UP000237347">
    <property type="component" value="Unassembled WGS sequence"/>
</dbReference>
<reference evidence="1 2" key="1">
    <citation type="journal article" date="2018" name="Sci. Data">
        <title>The draft genome sequence of cork oak.</title>
        <authorList>
            <person name="Ramos A.M."/>
            <person name="Usie A."/>
            <person name="Barbosa P."/>
            <person name="Barros P.M."/>
            <person name="Capote T."/>
            <person name="Chaves I."/>
            <person name="Simoes F."/>
            <person name="Abreu I."/>
            <person name="Carrasquinho I."/>
            <person name="Faro C."/>
            <person name="Guimaraes J.B."/>
            <person name="Mendonca D."/>
            <person name="Nobrega F."/>
            <person name="Rodrigues L."/>
            <person name="Saibo N.J.M."/>
            <person name="Varela M.C."/>
            <person name="Egas C."/>
            <person name="Matos J."/>
            <person name="Miguel C.M."/>
            <person name="Oliveira M.M."/>
            <person name="Ricardo C.P."/>
            <person name="Goncalves S."/>
        </authorList>
    </citation>
    <scope>NUCLEOTIDE SEQUENCE [LARGE SCALE GENOMIC DNA]</scope>
    <source>
        <strain evidence="2">cv. HL8</strain>
    </source>
</reference>
<accession>A0AAW0KBT0</accession>
<keyword evidence="2" id="KW-1185">Reference proteome</keyword>
<dbReference type="AlphaFoldDB" id="A0AAW0KBT0"/>